<dbReference type="Proteomes" id="UP001054837">
    <property type="component" value="Unassembled WGS sequence"/>
</dbReference>
<protein>
    <submittedName>
        <fullName evidence="1">Uncharacterized protein</fullName>
    </submittedName>
</protein>
<comment type="caution">
    <text evidence="1">The sequence shown here is derived from an EMBL/GenBank/DDBJ whole genome shotgun (WGS) entry which is preliminary data.</text>
</comment>
<name>A0AAV4UNH0_9ARAC</name>
<organism evidence="1 2">
    <name type="scientific">Caerostris darwini</name>
    <dbReference type="NCBI Taxonomy" id="1538125"/>
    <lineage>
        <taxon>Eukaryota</taxon>
        <taxon>Metazoa</taxon>
        <taxon>Ecdysozoa</taxon>
        <taxon>Arthropoda</taxon>
        <taxon>Chelicerata</taxon>
        <taxon>Arachnida</taxon>
        <taxon>Araneae</taxon>
        <taxon>Araneomorphae</taxon>
        <taxon>Entelegynae</taxon>
        <taxon>Araneoidea</taxon>
        <taxon>Araneidae</taxon>
        <taxon>Caerostris</taxon>
    </lineage>
</organism>
<dbReference type="AlphaFoldDB" id="A0AAV4UNH0"/>
<evidence type="ECO:0000313" key="2">
    <source>
        <dbReference type="Proteomes" id="UP001054837"/>
    </source>
</evidence>
<keyword evidence="2" id="KW-1185">Reference proteome</keyword>
<reference evidence="1 2" key="1">
    <citation type="submission" date="2021-06" db="EMBL/GenBank/DDBJ databases">
        <title>Caerostris darwini draft genome.</title>
        <authorList>
            <person name="Kono N."/>
            <person name="Arakawa K."/>
        </authorList>
    </citation>
    <scope>NUCLEOTIDE SEQUENCE [LARGE SCALE GENOMIC DNA]</scope>
</reference>
<proteinExistence type="predicted"/>
<gene>
    <name evidence="1" type="ORF">CDAR_514131</name>
</gene>
<dbReference type="EMBL" id="BPLQ01011645">
    <property type="protein sequence ID" value="GIY59313.1"/>
    <property type="molecule type" value="Genomic_DNA"/>
</dbReference>
<accession>A0AAV4UNH0</accession>
<evidence type="ECO:0000313" key="1">
    <source>
        <dbReference type="EMBL" id="GIY59313.1"/>
    </source>
</evidence>
<sequence>MNFELEKLKLKVPDFVLRMAVDNVVLSSTYPEHEIEEKKLLAAFRAETDVTQMLLLALLERHLKLFKIGHFWVSRLFSAVPSLISTPRVRESEESAPNLAFVK</sequence>